<dbReference type="Pfam" id="PF00691">
    <property type="entry name" value="OmpA"/>
    <property type="match status" value="1"/>
</dbReference>
<keyword evidence="1 2" id="KW-0472">Membrane</keyword>
<reference evidence="4 5" key="1">
    <citation type="submission" date="2016-05" db="EMBL/GenBank/DDBJ databases">
        <title>Single-cell genome of chain-forming Candidatus Thiomargarita nelsonii and comparison to other large sulfur-oxidizing bacteria.</title>
        <authorList>
            <person name="Winkel M."/>
            <person name="Salman V."/>
            <person name="Woyke T."/>
            <person name="Schulz-Vogt H."/>
            <person name="Richter M."/>
            <person name="Flood B."/>
            <person name="Bailey J."/>
            <person name="Amann R."/>
            <person name="Mussmann M."/>
        </authorList>
    </citation>
    <scope>NUCLEOTIDE SEQUENCE [LARGE SCALE GENOMIC DNA]</scope>
    <source>
        <strain evidence="4 5">THI036</strain>
    </source>
</reference>
<dbReference type="PROSITE" id="PS51123">
    <property type="entry name" value="OMPA_2"/>
    <property type="match status" value="1"/>
</dbReference>
<dbReference type="Proteomes" id="UP000076962">
    <property type="component" value="Unassembled WGS sequence"/>
</dbReference>
<comment type="caution">
    <text evidence="4">The sequence shown here is derived from an EMBL/GenBank/DDBJ whole genome shotgun (WGS) entry which is preliminary data.</text>
</comment>
<keyword evidence="5" id="KW-1185">Reference proteome</keyword>
<dbReference type="EMBL" id="LUTY01002555">
    <property type="protein sequence ID" value="OAD20091.1"/>
    <property type="molecule type" value="Genomic_DNA"/>
</dbReference>
<sequence>MNKEDLSLADLMSGLMMVFLLIAVVFMLDVQQEKNAMGEIALMADQSRSQLNHDLNEEFADDLEHWNAVILEDNTVRFKAPKVLFKIGKSTLRPKFEAILDDFFPRYVRILQGYRDEIEAIRIEGHTSSYWYNTDDVVIRYLNNVELSQQRALSTLIYCYQLDAIKDKREWLQKMLRANGLSFAQRIFNEDGSENAEKSRRVEFKIVTKTEEKLHRILVKHLEE</sequence>
<proteinExistence type="predicted"/>
<dbReference type="InterPro" id="IPR036737">
    <property type="entry name" value="OmpA-like_sf"/>
</dbReference>
<name>A0A0A6NYR8_9GAMM</name>
<dbReference type="GO" id="GO:0016020">
    <property type="term" value="C:membrane"/>
    <property type="evidence" value="ECO:0007669"/>
    <property type="project" value="UniProtKB-UniRule"/>
</dbReference>
<evidence type="ECO:0000256" key="1">
    <source>
        <dbReference type="PROSITE-ProRule" id="PRU00473"/>
    </source>
</evidence>
<evidence type="ECO:0000259" key="3">
    <source>
        <dbReference type="PROSITE" id="PS51123"/>
    </source>
</evidence>
<gene>
    <name evidence="4" type="ORF">THIOM_004231</name>
</gene>
<organism evidence="4 5">
    <name type="scientific">Candidatus Thiomargarita nelsonii</name>
    <dbReference type="NCBI Taxonomy" id="1003181"/>
    <lineage>
        <taxon>Bacteria</taxon>
        <taxon>Pseudomonadati</taxon>
        <taxon>Pseudomonadota</taxon>
        <taxon>Gammaproteobacteria</taxon>
        <taxon>Thiotrichales</taxon>
        <taxon>Thiotrichaceae</taxon>
        <taxon>Thiomargarita</taxon>
    </lineage>
</organism>
<evidence type="ECO:0000256" key="2">
    <source>
        <dbReference type="SAM" id="Phobius"/>
    </source>
</evidence>
<feature type="domain" description="OmpA-like" evidence="3">
    <location>
        <begin position="72"/>
        <end position="210"/>
    </location>
</feature>
<dbReference type="PATRIC" id="fig|1003181.4.peg.5574"/>
<keyword evidence="2" id="KW-1133">Transmembrane helix</keyword>
<dbReference type="AlphaFoldDB" id="A0A0A6NYR8"/>
<dbReference type="PANTHER" id="PTHR30329">
    <property type="entry name" value="STATOR ELEMENT OF FLAGELLAR MOTOR COMPLEX"/>
    <property type="match status" value="1"/>
</dbReference>
<dbReference type="SUPFAM" id="SSF103088">
    <property type="entry name" value="OmpA-like"/>
    <property type="match status" value="1"/>
</dbReference>
<protein>
    <submittedName>
        <fullName evidence="4">Protein containing Outer membrane protein, OmpA/MotB</fullName>
    </submittedName>
</protein>
<evidence type="ECO:0000313" key="4">
    <source>
        <dbReference type="EMBL" id="OAD20091.1"/>
    </source>
</evidence>
<dbReference type="InterPro" id="IPR006665">
    <property type="entry name" value="OmpA-like"/>
</dbReference>
<accession>A0A0A6NYR8</accession>
<keyword evidence="2" id="KW-0812">Transmembrane</keyword>
<dbReference type="InterPro" id="IPR050330">
    <property type="entry name" value="Bact_OuterMem_StrucFunc"/>
</dbReference>
<dbReference type="Gene3D" id="3.30.1330.60">
    <property type="entry name" value="OmpA-like domain"/>
    <property type="match status" value="1"/>
</dbReference>
<feature type="transmembrane region" description="Helical" evidence="2">
    <location>
        <begin position="6"/>
        <end position="28"/>
    </location>
</feature>
<evidence type="ECO:0000313" key="5">
    <source>
        <dbReference type="Proteomes" id="UP000076962"/>
    </source>
</evidence>
<dbReference type="PANTHER" id="PTHR30329:SF20">
    <property type="entry name" value="EXPORTED PROTEIN"/>
    <property type="match status" value="1"/>
</dbReference>